<dbReference type="EMBL" id="AP018131">
    <property type="protein sequence ID" value="BBA49125.1"/>
    <property type="molecule type" value="Genomic_DNA"/>
</dbReference>
<evidence type="ECO:0000259" key="4">
    <source>
        <dbReference type="PROSITE" id="PS51186"/>
    </source>
</evidence>
<dbReference type="SUPFAM" id="SSF55729">
    <property type="entry name" value="Acyl-CoA N-acyltransferases (Nat)"/>
    <property type="match status" value="2"/>
</dbReference>
<accession>A0A286TG28</accession>
<keyword evidence="1" id="KW-0808">Transferase</keyword>
<protein>
    <recommendedName>
        <fullName evidence="4">N-acetyltransferase domain-containing protein</fullName>
    </recommendedName>
</protein>
<dbReference type="CDD" id="cd04301">
    <property type="entry name" value="NAT_SF"/>
    <property type="match status" value="1"/>
</dbReference>
<dbReference type="PROSITE" id="PS51186">
    <property type="entry name" value="GNAT"/>
    <property type="match status" value="1"/>
</dbReference>
<name>A0A286TG28_BIFBI</name>
<dbReference type="Proteomes" id="UP000262177">
    <property type="component" value="Chromosome"/>
</dbReference>
<keyword evidence="2" id="KW-0012">Acyltransferase</keyword>
<dbReference type="InterPro" id="IPR000182">
    <property type="entry name" value="GNAT_dom"/>
</dbReference>
<sequence length="389" mass="43716">MDTIETERLLLRPWKIDDAAEAASLFRYASDPEIGLRCGWPPHTSVEGSMHDIRNILAVENNWAITIKGGAPNSNAPVGSIALKPVSHRTADAVAADPELTKRYGKYLGDSALELGYWIGRPFWGKGYMPEALTAVLGYAFDTLRKDAVWGGHYAENTQSGRVQAKCGLHVVAESKQDYFPLIDRHYDCVYRIITAGEWRDAEHRQMAKDRLIHERASLRQRHIMQGMTTRIVPIEPQWFMQKAEVQSRTWRELNQGHIPQDIVDAITPAFALKLTRGHAADPNQVVLIALADDRVVGFIELLRTPRPPINRPEAAELASLYVLESEHRHGVGRALVEAGRQAVGNDRLVLWVVGFNTNAQGFYRHIGFHETGLTQTEDMGPELEMINY</sequence>
<feature type="domain" description="N-acetyltransferase" evidence="4">
    <location>
        <begin position="230"/>
        <end position="389"/>
    </location>
</feature>
<reference evidence="5 6" key="1">
    <citation type="journal article" date="2017" name="Biosci. Biotechnol. Biochem.">
        <title>Identification and characterization of a sulfoglycosidase from Bifidobacterium bifidum implicated in mucin glycan utilization.</title>
        <authorList>
            <person name="Katoh T."/>
            <person name="Maeshibu T."/>
            <person name="Kikkawa K."/>
            <person name="Gotoh A."/>
            <person name="Tomabechi Y."/>
            <person name="Nakamura M."/>
            <person name="Liao W.-H."/>
            <person name="Yamaguchi M."/>
            <person name="Ashida H."/>
            <person name="Yamamoto K."/>
            <person name="Katayama T."/>
        </authorList>
    </citation>
    <scope>NUCLEOTIDE SEQUENCE [LARGE SCALE GENOMIC DNA]</scope>
    <source>
        <strain evidence="5 6">JCM 7004</strain>
    </source>
</reference>
<dbReference type="Pfam" id="PF00583">
    <property type="entry name" value="Acetyltransf_1"/>
    <property type="match status" value="1"/>
</dbReference>
<dbReference type="InterPro" id="IPR016181">
    <property type="entry name" value="Acyl_CoA_acyltransferase"/>
</dbReference>
<gene>
    <name evidence="5" type="ORF">BBJK_03177</name>
</gene>
<evidence type="ECO:0000313" key="5">
    <source>
        <dbReference type="EMBL" id="BBA49125.1"/>
    </source>
</evidence>
<dbReference type="Pfam" id="PF13302">
    <property type="entry name" value="Acetyltransf_3"/>
    <property type="match status" value="1"/>
</dbReference>
<dbReference type="GO" id="GO:0008999">
    <property type="term" value="F:protein-N-terminal-alanine acetyltransferase activity"/>
    <property type="evidence" value="ECO:0007669"/>
    <property type="project" value="TreeGrafter"/>
</dbReference>
<comment type="similarity">
    <text evidence="3">Belongs to the acetyltransferase family. RimJ subfamily.</text>
</comment>
<dbReference type="InterPro" id="IPR051531">
    <property type="entry name" value="N-acetyltransferase"/>
</dbReference>
<dbReference type="Gene3D" id="3.40.630.30">
    <property type="match status" value="2"/>
</dbReference>
<dbReference type="AlphaFoldDB" id="A0A286TG28"/>
<proteinExistence type="inferred from homology"/>
<evidence type="ECO:0000256" key="3">
    <source>
        <dbReference type="ARBA" id="ARBA00038502"/>
    </source>
</evidence>
<dbReference type="PANTHER" id="PTHR43792:SF8">
    <property type="entry name" value="[RIBOSOMAL PROTEIN US5]-ALANINE N-ACETYLTRANSFERASE"/>
    <property type="match status" value="1"/>
</dbReference>
<evidence type="ECO:0000313" key="6">
    <source>
        <dbReference type="Proteomes" id="UP000262177"/>
    </source>
</evidence>
<evidence type="ECO:0000256" key="2">
    <source>
        <dbReference type="ARBA" id="ARBA00023315"/>
    </source>
</evidence>
<organism evidence="5 6">
    <name type="scientific">Bifidobacterium bifidum LMG 13195</name>
    <dbReference type="NCBI Taxonomy" id="1207542"/>
    <lineage>
        <taxon>Bacteria</taxon>
        <taxon>Bacillati</taxon>
        <taxon>Actinomycetota</taxon>
        <taxon>Actinomycetes</taxon>
        <taxon>Bifidobacteriales</taxon>
        <taxon>Bifidobacteriaceae</taxon>
        <taxon>Bifidobacterium</taxon>
    </lineage>
</organism>
<dbReference type="PANTHER" id="PTHR43792">
    <property type="entry name" value="GNAT FAMILY, PUTATIVE (AFU_ORTHOLOGUE AFUA_3G00765)-RELATED-RELATED"/>
    <property type="match status" value="1"/>
</dbReference>
<dbReference type="GO" id="GO:0005737">
    <property type="term" value="C:cytoplasm"/>
    <property type="evidence" value="ECO:0007669"/>
    <property type="project" value="TreeGrafter"/>
</dbReference>
<evidence type="ECO:0000256" key="1">
    <source>
        <dbReference type="ARBA" id="ARBA00022679"/>
    </source>
</evidence>